<dbReference type="AlphaFoldDB" id="J3LQV0"/>
<organism evidence="1">
    <name type="scientific">Oryza brachyantha</name>
    <name type="common">malo sina</name>
    <dbReference type="NCBI Taxonomy" id="4533"/>
    <lineage>
        <taxon>Eukaryota</taxon>
        <taxon>Viridiplantae</taxon>
        <taxon>Streptophyta</taxon>
        <taxon>Embryophyta</taxon>
        <taxon>Tracheophyta</taxon>
        <taxon>Spermatophyta</taxon>
        <taxon>Magnoliopsida</taxon>
        <taxon>Liliopsida</taxon>
        <taxon>Poales</taxon>
        <taxon>Poaceae</taxon>
        <taxon>BOP clade</taxon>
        <taxon>Oryzoideae</taxon>
        <taxon>Oryzeae</taxon>
        <taxon>Oryzinae</taxon>
        <taxon>Oryza</taxon>
    </lineage>
</organism>
<reference evidence="1" key="2">
    <citation type="submission" date="2013-04" db="UniProtKB">
        <authorList>
            <consortium name="EnsemblPlants"/>
        </authorList>
    </citation>
    <scope>IDENTIFICATION</scope>
</reference>
<evidence type="ECO:0000313" key="1">
    <source>
        <dbReference type="EnsemblPlants" id="OB03G34260.1"/>
    </source>
</evidence>
<dbReference type="Proteomes" id="UP000006038">
    <property type="component" value="Chromosome 3"/>
</dbReference>
<dbReference type="EnsemblPlants" id="OB03G34260.1">
    <property type="protein sequence ID" value="OB03G34260.1"/>
    <property type="gene ID" value="OB03G34260"/>
</dbReference>
<accession>J3LQV0</accession>
<keyword evidence="2" id="KW-1185">Reference proteome</keyword>
<proteinExistence type="predicted"/>
<name>J3LQV0_ORYBR</name>
<sequence length="103" mass="10650">MDAAQAAMGELGGRQVDELTSPAIPSLSYSTMTACLPHFRKLLADLASRSALDVDSVSLITCVLADNLSALASTLRWSLEARHPGGGNNISLCSSMKLSGGVS</sequence>
<protein>
    <submittedName>
        <fullName evidence="1">Uncharacterized protein</fullName>
    </submittedName>
</protein>
<evidence type="ECO:0000313" key="2">
    <source>
        <dbReference type="Proteomes" id="UP000006038"/>
    </source>
</evidence>
<dbReference type="Gramene" id="OB03G34260.1">
    <property type="protein sequence ID" value="OB03G34260.1"/>
    <property type="gene ID" value="OB03G34260"/>
</dbReference>
<reference evidence="1" key="1">
    <citation type="journal article" date="2013" name="Nat. Commun.">
        <title>Whole-genome sequencing of Oryza brachyantha reveals mechanisms underlying Oryza genome evolution.</title>
        <authorList>
            <person name="Chen J."/>
            <person name="Huang Q."/>
            <person name="Gao D."/>
            <person name="Wang J."/>
            <person name="Lang Y."/>
            <person name="Liu T."/>
            <person name="Li B."/>
            <person name="Bai Z."/>
            <person name="Luis Goicoechea J."/>
            <person name="Liang C."/>
            <person name="Chen C."/>
            <person name="Zhang W."/>
            <person name="Sun S."/>
            <person name="Liao Y."/>
            <person name="Zhang X."/>
            <person name="Yang L."/>
            <person name="Song C."/>
            <person name="Wang M."/>
            <person name="Shi J."/>
            <person name="Liu G."/>
            <person name="Liu J."/>
            <person name="Zhou H."/>
            <person name="Zhou W."/>
            <person name="Yu Q."/>
            <person name="An N."/>
            <person name="Chen Y."/>
            <person name="Cai Q."/>
            <person name="Wang B."/>
            <person name="Liu B."/>
            <person name="Min J."/>
            <person name="Huang Y."/>
            <person name="Wu H."/>
            <person name="Li Z."/>
            <person name="Zhang Y."/>
            <person name="Yin Y."/>
            <person name="Song W."/>
            <person name="Jiang J."/>
            <person name="Jackson S.A."/>
            <person name="Wing R.A."/>
            <person name="Wang J."/>
            <person name="Chen M."/>
        </authorList>
    </citation>
    <scope>NUCLEOTIDE SEQUENCE [LARGE SCALE GENOMIC DNA]</scope>
    <source>
        <strain evidence="1">cv. IRGC 101232</strain>
    </source>
</reference>
<dbReference type="HOGENOM" id="CLU_2267913_0_0_1"/>